<keyword evidence="1" id="KW-0560">Oxidoreductase</keyword>
<feature type="domain" description="NAD-dependent epimerase/dehydratase" evidence="3">
    <location>
        <begin position="17"/>
        <end position="263"/>
    </location>
</feature>
<dbReference type="GO" id="GO:0016616">
    <property type="term" value="F:oxidoreductase activity, acting on the CH-OH group of donors, NAD or NADP as acceptor"/>
    <property type="evidence" value="ECO:0007669"/>
    <property type="project" value="TreeGrafter"/>
</dbReference>
<keyword evidence="5" id="KW-1185">Reference proteome</keyword>
<sequence length="344" mass="38112">MPALLKKSTALQPGELVLVTGANSYIGSHVVDLLLSLGYIVRGTIRAEKPWLDEYFTTKYGTGKYESVVVPDVAQKESLVKVLGGVSGLIHVASDLSLSTETDKVINNVIAATRSMLEAAAEQKSIKRVVLTSSSSAAILPKPNVEGIVITEDSWNDEIVKIAWEGTPETRNPMYVYGASKTEGERFAHKWVKENNPPFVFNAVLPNMNIGRFLHPNFNGSSGKYILGLVDGNRLLMDLVPPEYYVNVEDVARIHAIALLDPEVKSERLFAFAHPFRWTDIINLLRKYRPDSDKIPNPPENEGHDLSVVPPAKRAEELLKEWFGQPGWISLEQSVKDGLETYSS</sequence>
<dbReference type="STRING" id="1196081.A0A364KS95"/>
<protein>
    <recommendedName>
        <fullName evidence="3">NAD-dependent epimerase/dehydratase domain-containing protein</fullName>
    </recommendedName>
</protein>
<comment type="caution">
    <text evidence="4">The sequence shown here is derived from an EMBL/GenBank/DDBJ whole genome shotgun (WGS) entry which is preliminary data.</text>
</comment>
<organism evidence="4 5">
    <name type="scientific">Talaromyces amestolkiae</name>
    <dbReference type="NCBI Taxonomy" id="1196081"/>
    <lineage>
        <taxon>Eukaryota</taxon>
        <taxon>Fungi</taxon>
        <taxon>Dikarya</taxon>
        <taxon>Ascomycota</taxon>
        <taxon>Pezizomycotina</taxon>
        <taxon>Eurotiomycetes</taxon>
        <taxon>Eurotiomycetidae</taxon>
        <taxon>Eurotiales</taxon>
        <taxon>Trichocomaceae</taxon>
        <taxon>Talaromyces</taxon>
        <taxon>Talaromyces sect. Talaromyces</taxon>
    </lineage>
</organism>
<accession>A0A364KS95</accession>
<dbReference type="GeneID" id="63791659"/>
<dbReference type="PANTHER" id="PTHR10366:SF562">
    <property type="entry name" value="ALDEHYDE REDUCTASE II (AFU_ORTHOLOGUE AFUA_1G11360)"/>
    <property type="match status" value="1"/>
</dbReference>
<gene>
    <name evidence="4" type="ORF">BHQ10_002442</name>
</gene>
<evidence type="ECO:0000259" key="3">
    <source>
        <dbReference type="Pfam" id="PF01370"/>
    </source>
</evidence>
<dbReference type="Proteomes" id="UP000249363">
    <property type="component" value="Unassembled WGS sequence"/>
</dbReference>
<dbReference type="InterPro" id="IPR001509">
    <property type="entry name" value="Epimerase_deHydtase"/>
</dbReference>
<dbReference type="OrthoDB" id="4223976at2759"/>
<evidence type="ECO:0000313" key="4">
    <source>
        <dbReference type="EMBL" id="RAO66430.1"/>
    </source>
</evidence>
<name>A0A364KS95_TALAM</name>
<evidence type="ECO:0000256" key="1">
    <source>
        <dbReference type="ARBA" id="ARBA00023002"/>
    </source>
</evidence>
<evidence type="ECO:0000256" key="2">
    <source>
        <dbReference type="ARBA" id="ARBA00023445"/>
    </source>
</evidence>
<dbReference type="InterPro" id="IPR036291">
    <property type="entry name" value="NAD(P)-bd_dom_sf"/>
</dbReference>
<dbReference type="PANTHER" id="PTHR10366">
    <property type="entry name" value="NAD DEPENDENT EPIMERASE/DEHYDRATASE"/>
    <property type="match status" value="1"/>
</dbReference>
<dbReference type="EMBL" id="MIKG01000003">
    <property type="protein sequence ID" value="RAO66430.1"/>
    <property type="molecule type" value="Genomic_DNA"/>
</dbReference>
<dbReference type="InterPro" id="IPR050425">
    <property type="entry name" value="NAD(P)_dehydrat-like"/>
</dbReference>
<dbReference type="RefSeq" id="XP_040730947.1">
    <property type="nucleotide sequence ID" value="XM_040874589.1"/>
</dbReference>
<evidence type="ECO:0000313" key="5">
    <source>
        <dbReference type="Proteomes" id="UP000249363"/>
    </source>
</evidence>
<reference evidence="4 5" key="1">
    <citation type="journal article" date="2017" name="Biotechnol. Biofuels">
        <title>Differential beta-glucosidase expression as a function of carbon source availability in Talaromyces amestolkiae: a genomic and proteomic approach.</title>
        <authorList>
            <person name="de Eugenio L.I."/>
            <person name="Mendez-Liter J.A."/>
            <person name="Nieto-Dominguez M."/>
            <person name="Alonso L."/>
            <person name="Gil-Munoz J."/>
            <person name="Barriuso J."/>
            <person name="Prieto A."/>
            <person name="Martinez M.J."/>
        </authorList>
    </citation>
    <scope>NUCLEOTIDE SEQUENCE [LARGE SCALE GENOMIC DNA]</scope>
    <source>
        <strain evidence="4 5">CIB</strain>
    </source>
</reference>
<dbReference type="AlphaFoldDB" id="A0A364KS95"/>
<dbReference type="Gene3D" id="3.40.50.720">
    <property type="entry name" value="NAD(P)-binding Rossmann-like Domain"/>
    <property type="match status" value="1"/>
</dbReference>
<proteinExistence type="inferred from homology"/>
<comment type="similarity">
    <text evidence="2">Belongs to the NAD(P)-dependent epimerase/dehydratase family. Dihydroflavonol-4-reductase subfamily.</text>
</comment>
<dbReference type="Pfam" id="PF01370">
    <property type="entry name" value="Epimerase"/>
    <property type="match status" value="1"/>
</dbReference>
<dbReference type="SUPFAM" id="SSF51735">
    <property type="entry name" value="NAD(P)-binding Rossmann-fold domains"/>
    <property type="match status" value="1"/>
</dbReference>